<dbReference type="RefSeq" id="WP_176356192.1">
    <property type="nucleotide sequence ID" value="NZ_JABWDU010000011.1"/>
</dbReference>
<feature type="domain" description="Inner membrane protein YgaP-like transmembrane" evidence="2">
    <location>
        <begin position="1"/>
        <end position="69"/>
    </location>
</feature>
<evidence type="ECO:0000313" key="4">
    <source>
        <dbReference type="Proteomes" id="UP000520198"/>
    </source>
</evidence>
<dbReference type="Proteomes" id="UP000520198">
    <property type="component" value="Unassembled WGS sequence"/>
</dbReference>
<feature type="transmembrane region" description="Helical" evidence="1">
    <location>
        <begin position="12"/>
        <end position="31"/>
    </location>
</feature>
<evidence type="ECO:0000259" key="2">
    <source>
        <dbReference type="Pfam" id="PF11127"/>
    </source>
</evidence>
<organism evidence="3 4">
    <name type="scientific">Ensifer oleiphilus</name>
    <dbReference type="NCBI Taxonomy" id="2742698"/>
    <lineage>
        <taxon>Bacteria</taxon>
        <taxon>Pseudomonadati</taxon>
        <taxon>Pseudomonadota</taxon>
        <taxon>Alphaproteobacteria</taxon>
        <taxon>Hyphomicrobiales</taxon>
        <taxon>Rhizobiaceae</taxon>
        <taxon>Sinorhizobium/Ensifer group</taxon>
        <taxon>Ensifer</taxon>
    </lineage>
</organism>
<keyword evidence="1" id="KW-0812">Transmembrane</keyword>
<feature type="transmembrane region" description="Helical" evidence="1">
    <location>
        <begin position="37"/>
        <end position="54"/>
    </location>
</feature>
<protein>
    <submittedName>
        <fullName evidence="3">DUF2892 domain-containing protein</fullName>
    </submittedName>
</protein>
<dbReference type="Pfam" id="PF11127">
    <property type="entry name" value="YgaP-like_TM"/>
    <property type="match status" value="1"/>
</dbReference>
<keyword evidence="4" id="KW-1185">Reference proteome</keyword>
<keyword evidence="1" id="KW-1133">Transmembrane helix</keyword>
<keyword evidence="1" id="KW-0472">Membrane</keyword>
<gene>
    <name evidence="3" type="ORF">HT585_28640</name>
</gene>
<dbReference type="InterPro" id="IPR021309">
    <property type="entry name" value="YgaP-like_TM"/>
</dbReference>
<evidence type="ECO:0000313" key="3">
    <source>
        <dbReference type="EMBL" id="NVD42842.1"/>
    </source>
</evidence>
<reference evidence="3 4" key="1">
    <citation type="submission" date="2020-06" db="EMBL/GenBank/DDBJ databases">
        <authorList>
            <person name="Grouzdev D.S."/>
        </authorList>
    </citation>
    <scope>NUCLEOTIDE SEQUENCE [LARGE SCALE GENOMIC DNA]</scope>
    <source>
        <strain evidence="3 4">HO-A22</strain>
    </source>
</reference>
<comment type="caution">
    <text evidence="3">The sequence shown here is derived from an EMBL/GenBank/DDBJ whole genome shotgun (WGS) entry which is preliminary data.</text>
</comment>
<name>A0A7Y6UR08_9HYPH</name>
<evidence type="ECO:0000256" key="1">
    <source>
        <dbReference type="SAM" id="Phobius"/>
    </source>
</evidence>
<sequence length="70" mass="7290">MTINVGTVDRVVRLVVGVALIAAALFSSMTIFDAVAVKYGAIALGLVLTATGLMRTCPMYSILGIQTCKV</sequence>
<accession>A0A7Y6UR08</accession>
<dbReference type="EMBL" id="JABWDU010000011">
    <property type="protein sequence ID" value="NVD42842.1"/>
    <property type="molecule type" value="Genomic_DNA"/>
</dbReference>
<proteinExistence type="predicted"/>
<dbReference type="AlphaFoldDB" id="A0A7Y6UR08"/>